<evidence type="ECO:0000256" key="1">
    <source>
        <dbReference type="ARBA" id="ARBA00008812"/>
    </source>
</evidence>
<dbReference type="PANTHER" id="PTHR34406:SF1">
    <property type="entry name" value="PROTEIN YCEI"/>
    <property type="match status" value="1"/>
</dbReference>
<dbReference type="InterPro" id="IPR036761">
    <property type="entry name" value="TTHA0802/YceI-like_sf"/>
</dbReference>
<sequence>MTTSTTAIAAGTWTGDTVHSDVSFKVRHMAVGKARGNFELLSSTLTVGADGIEGASVTAVIDAASIETKNEQRNGHVKSEDFLHVEKHPTMEFTSTGVKNFDGEEFTLAGNLTLHGVTQPVDLAVEFLGATTDAYGAERAGFSATTSISRKVFGIDIEMGFGAGNAVVADKIEIALELEYTLNAAE</sequence>
<dbReference type="SMART" id="SM00867">
    <property type="entry name" value="YceI"/>
    <property type="match status" value="1"/>
</dbReference>
<dbReference type="Gene3D" id="2.40.128.110">
    <property type="entry name" value="Lipid/polyisoprenoid-binding, YceI-like"/>
    <property type="match status" value="1"/>
</dbReference>
<comment type="similarity">
    <text evidence="1">Belongs to the UPF0312 family.</text>
</comment>
<dbReference type="SUPFAM" id="SSF101874">
    <property type="entry name" value="YceI-like"/>
    <property type="match status" value="1"/>
</dbReference>
<dbReference type="RefSeq" id="WP_353648387.1">
    <property type="nucleotide sequence ID" value="NZ_CP159218.1"/>
</dbReference>
<accession>A0AAU8DNH4</accession>
<evidence type="ECO:0000313" key="3">
    <source>
        <dbReference type="EMBL" id="XCG62772.1"/>
    </source>
</evidence>
<dbReference type="PANTHER" id="PTHR34406">
    <property type="entry name" value="PROTEIN YCEI"/>
    <property type="match status" value="1"/>
</dbReference>
<name>A0AAU8DNH4_9ACTN</name>
<reference evidence="3" key="1">
    <citation type="submission" date="2024-05" db="EMBL/GenBank/DDBJ databases">
        <authorList>
            <person name="Cai S.Y."/>
            <person name="Jin L.M."/>
            <person name="Li H.R."/>
        </authorList>
    </citation>
    <scope>NUCLEOTIDE SEQUENCE</scope>
    <source>
        <strain evidence="3">A5-74</strain>
    </source>
</reference>
<dbReference type="EMBL" id="CP159218">
    <property type="protein sequence ID" value="XCG62772.1"/>
    <property type="molecule type" value="Genomic_DNA"/>
</dbReference>
<feature type="domain" description="Lipid/polyisoprenoid-binding YceI-like" evidence="2">
    <location>
        <begin position="12"/>
        <end position="181"/>
    </location>
</feature>
<dbReference type="InterPro" id="IPR007372">
    <property type="entry name" value="Lipid/polyisoprenoid-bd_YceI"/>
</dbReference>
<dbReference type="AlphaFoldDB" id="A0AAU8DNH4"/>
<protein>
    <submittedName>
        <fullName evidence="3">YceI family protein</fullName>
    </submittedName>
</protein>
<proteinExistence type="inferred from homology"/>
<organism evidence="3">
    <name type="scientific">Nakamurella sp. A5-74</name>
    <dbReference type="NCBI Taxonomy" id="3158264"/>
    <lineage>
        <taxon>Bacteria</taxon>
        <taxon>Bacillati</taxon>
        <taxon>Actinomycetota</taxon>
        <taxon>Actinomycetes</taxon>
        <taxon>Nakamurellales</taxon>
        <taxon>Nakamurellaceae</taxon>
        <taxon>Nakamurella</taxon>
    </lineage>
</organism>
<dbReference type="Pfam" id="PF04264">
    <property type="entry name" value="YceI"/>
    <property type="match status" value="1"/>
</dbReference>
<evidence type="ECO:0000259" key="2">
    <source>
        <dbReference type="SMART" id="SM00867"/>
    </source>
</evidence>
<gene>
    <name evidence="3" type="ORF">ABLG96_16320</name>
</gene>